<name>A0A9D4L044_DREPO</name>
<organism evidence="2 3">
    <name type="scientific">Dreissena polymorpha</name>
    <name type="common">Zebra mussel</name>
    <name type="synonym">Mytilus polymorpha</name>
    <dbReference type="NCBI Taxonomy" id="45954"/>
    <lineage>
        <taxon>Eukaryota</taxon>
        <taxon>Metazoa</taxon>
        <taxon>Spiralia</taxon>
        <taxon>Lophotrochozoa</taxon>
        <taxon>Mollusca</taxon>
        <taxon>Bivalvia</taxon>
        <taxon>Autobranchia</taxon>
        <taxon>Heteroconchia</taxon>
        <taxon>Euheterodonta</taxon>
        <taxon>Imparidentia</taxon>
        <taxon>Neoheterodontei</taxon>
        <taxon>Myida</taxon>
        <taxon>Dreissenoidea</taxon>
        <taxon>Dreissenidae</taxon>
        <taxon>Dreissena</taxon>
    </lineage>
</organism>
<keyword evidence="3" id="KW-1185">Reference proteome</keyword>
<proteinExistence type="predicted"/>
<accession>A0A9D4L044</accession>
<evidence type="ECO:0000256" key="1">
    <source>
        <dbReference type="SAM" id="Coils"/>
    </source>
</evidence>
<feature type="coiled-coil region" evidence="1">
    <location>
        <begin position="20"/>
        <end position="47"/>
    </location>
</feature>
<keyword evidence="1" id="KW-0175">Coiled coil</keyword>
<dbReference type="Gene3D" id="3.30.70.1820">
    <property type="entry name" value="L1 transposable element, RRM domain"/>
    <property type="match status" value="1"/>
</dbReference>
<dbReference type="Proteomes" id="UP000828390">
    <property type="component" value="Unassembled WGS sequence"/>
</dbReference>
<dbReference type="EMBL" id="JAIWYP010000003">
    <property type="protein sequence ID" value="KAH3848066.1"/>
    <property type="molecule type" value="Genomic_DNA"/>
</dbReference>
<comment type="caution">
    <text evidence="2">The sequence shown here is derived from an EMBL/GenBank/DDBJ whole genome shotgun (WGS) entry which is preliminary data.</text>
</comment>
<evidence type="ECO:0000313" key="3">
    <source>
        <dbReference type="Proteomes" id="UP000828390"/>
    </source>
</evidence>
<dbReference type="AlphaFoldDB" id="A0A9D4L044"/>
<reference evidence="2" key="2">
    <citation type="submission" date="2020-11" db="EMBL/GenBank/DDBJ databases">
        <authorList>
            <person name="McCartney M.A."/>
            <person name="Auch B."/>
            <person name="Kono T."/>
            <person name="Mallez S."/>
            <person name="Becker A."/>
            <person name="Gohl D.M."/>
            <person name="Silverstein K.A.T."/>
            <person name="Koren S."/>
            <person name="Bechman K.B."/>
            <person name="Herman A."/>
            <person name="Abrahante J.E."/>
            <person name="Garbe J."/>
        </authorList>
    </citation>
    <scope>NUCLEOTIDE SEQUENCE</scope>
    <source>
        <strain evidence="2">Duluth1</strain>
        <tissue evidence="2">Whole animal</tissue>
    </source>
</reference>
<sequence>MKDDLLKSVTHKVDEIESNLFENNQAFEKLKTEIKTLKEELNDQKYINNNNRNETIYFNRKMFENKSEQYSRANNIKIQGIQDTNPRESTRESAEKVIRILKDNDICNITMADIDIAHRLPNKNNTIRDIIVRLVSRQTKGHILANRKKLRETNIFINKDMTRLNLHVHMCVKKKMVDEVRDAWFSNGKIMFKSHMNKIQPVKFEEYEHLINLLTQHSNKIK</sequence>
<gene>
    <name evidence="2" type="ORF">DPMN_090412</name>
</gene>
<evidence type="ECO:0000313" key="2">
    <source>
        <dbReference type="EMBL" id="KAH3848066.1"/>
    </source>
</evidence>
<protein>
    <submittedName>
        <fullName evidence="2">Uncharacterized protein</fullName>
    </submittedName>
</protein>
<reference evidence="2" key="1">
    <citation type="journal article" date="2019" name="bioRxiv">
        <title>The Genome of the Zebra Mussel, Dreissena polymorpha: A Resource for Invasive Species Research.</title>
        <authorList>
            <person name="McCartney M.A."/>
            <person name="Auch B."/>
            <person name="Kono T."/>
            <person name="Mallez S."/>
            <person name="Zhang Y."/>
            <person name="Obille A."/>
            <person name="Becker A."/>
            <person name="Abrahante J.E."/>
            <person name="Garbe J."/>
            <person name="Badalamenti J.P."/>
            <person name="Herman A."/>
            <person name="Mangelson H."/>
            <person name="Liachko I."/>
            <person name="Sullivan S."/>
            <person name="Sone E.D."/>
            <person name="Koren S."/>
            <person name="Silverstein K.A.T."/>
            <person name="Beckman K.B."/>
            <person name="Gohl D.M."/>
        </authorList>
    </citation>
    <scope>NUCLEOTIDE SEQUENCE</scope>
    <source>
        <strain evidence="2">Duluth1</strain>
        <tissue evidence="2">Whole animal</tissue>
    </source>
</reference>